<gene>
    <name evidence="2" type="ORF">AC579_1070</name>
</gene>
<dbReference type="Proteomes" id="UP000073492">
    <property type="component" value="Unassembled WGS sequence"/>
</dbReference>
<feature type="compositionally biased region" description="Basic residues" evidence="1">
    <location>
        <begin position="16"/>
        <end position="29"/>
    </location>
</feature>
<evidence type="ECO:0000313" key="3">
    <source>
        <dbReference type="Proteomes" id="UP000073492"/>
    </source>
</evidence>
<evidence type="ECO:0000256" key="1">
    <source>
        <dbReference type="SAM" id="MobiDB-lite"/>
    </source>
</evidence>
<keyword evidence="3" id="KW-1185">Reference proteome</keyword>
<protein>
    <submittedName>
        <fullName evidence="2">Uncharacterized protein</fullName>
    </submittedName>
</protein>
<comment type="caution">
    <text evidence="2">The sequence shown here is derived from an EMBL/GenBank/DDBJ whole genome shotgun (WGS) entry which is preliminary data.</text>
</comment>
<dbReference type="OrthoDB" id="10558258at2759"/>
<dbReference type="EMBL" id="LFZO01000749">
    <property type="protein sequence ID" value="KXS98279.1"/>
    <property type="molecule type" value="Genomic_DNA"/>
</dbReference>
<name>A0A139H7C6_9PEZI</name>
<feature type="region of interest" description="Disordered" evidence="1">
    <location>
        <begin position="1"/>
        <end position="71"/>
    </location>
</feature>
<accession>A0A139H7C6</accession>
<organism evidence="2 3">
    <name type="scientific">Pseudocercospora musae</name>
    <dbReference type="NCBI Taxonomy" id="113226"/>
    <lineage>
        <taxon>Eukaryota</taxon>
        <taxon>Fungi</taxon>
        <taxon>Dikarya</taxon>
        <taxon>Ascomycota</taxon>
        <taxon>Pezizomycotina</taxon>
        <taxon>Dothideomycetes</taxon>
        <taxon>Dothideomycetidae</taxon>
        <taxon>Mycosphaerellales</taxon>
        <taxon>Mycosphaerellaceae</taxon>
        <taxon>Pseudocercospora</taxon>
    </lineage>
</organism>
<feature type="non-terminal residue" evidence="2">
    <location>
        <position position="254"/>
    </location>
</feature>
<proteinExistence type="predicted"/>
<sequence length="254" mass="27861">MHSSSAPSCSPPPPPHSRRTATRTLHRKYASADLRQASSTFTEHQDVIPPQRRVSDVSTASEESDCSANHACSRRSSVADLVKTYETMASAMRPPHLDCAIQFDDLAKNNAKIHQNHDDAIPGAERGPNQTIDQHLDRHSDSDTLVLALASLATPAALESAVMDSHQDDLMLAMNVPLPDDLAPALPPVEPGTLEQFRVQIHVTFNNTLDQLRRLGVRFIWLWILQPFFILLLKELVSTHIIGSSNTTTDAAAA</sequence>
<dbReference type="AlphaFoldDB" id="A0A139H7C6"/>
<reference evidence="2 3" key="1">
    <citation type="submission" date="2015-07" db="EMBL/GenBank/DDBJ databases">
        <title>Comparative genomics of the Sigatoka disease complex on banana suggests a link between parallel evolutionary changes in Pseudocercospora fijiensis and Pseudocercospora eumusae and increased virulence on the banana host.</title>
        <authorList>
            <person name="Chang T.-C."/>
            <person name="Salvucci A."/>
            <person name="Crous P.W."/>
            <person name="Stergiopoulos I."/>
        </authorList>
    </citation>
    <scope>NUCLEOTIDE SEQUENCE [LARGE SCALE GENOMIC DNA]</scope>
    <source>
        <strain evidence="2 3">CBS 116634</strain>
    </source>
</reference>
<evidence type="ECO:0000313" key="2">
    <source>
        <dbReference type="EMBL" id="KXS98279.1"/>
    </source>
</evidence>